<sequence length="88" mass="10005">MYDQLLLDGSVDVMDGYEQTSGSDYEGINRRRKQMKRSKSTASGSPLMQPSLTVDGKIIVDPRFVYIRYVDFVTSLPYDEYGQLSVIL</sequence>
<reference evidence="3" key="1">
    <citation type="submission" date="2022-11" db="UniProtKB">
        <authorList>
            <consortium name="WormBaseParasite"/>
        </authorList>
    </citation>
    <scope>IDENTIFICATION</scope>
</reference>
<proteinExistence type="predicted"/>
<evidence type="ECO:0000256" key="1">
    <source>
        <dbReference type="SAM" id="MobiDB-lite"/>
    </source>
</evidence>
<organism evidence="2 3">
    <name type="scientific">Ditylenchus dipsaci</name>
    <dbReference type="NCBI Taxonomy" id="166011"/>
    <lineage>
        <taxon>Eukaryota</taxon>
        <taxon>Metazoa</taxon>
        <taxon>Ecdysozoa</taxon>
        <taxon>Nematoda</taxon>
        <taxon>Chromadorea</taxon>
        <taxon>Rhabditida</taxon>
        <taxon>Tylenchina</taxon>
        <taxon>Tylenchomorpha</taxon>
        <taxon>Sphaerularioidea</taxon>
        <taxon>Anguinidae</taxon>
        <taxon>Anguininae</taxon>
        <taxon>Ditylenchus</taxon>
    </lineage>
</organism>
<accession>A0A915EQG4</accession>
<dbReference type="AlphaFoldDB" id="A0A915EQG4"/>
<protein>
    <submittedName>
        <fullName evidence="3">Uncharacterized protein</fullName>
    </submittedName>
</protein>
<dbReference type="Proteomes" id="UP000887574">
    <property type="component" value="Unplaced"/>
</dbReference>
<feature type="compositionally biased region" description="Basic residues" evidence="1">
    <location>
        <begin position="30"/>
        <end position="39"/>
    </location>
</feature>
<name>A0A915EQG4_9BILA</name>
<evidence type="ECO:0000313" key="2">
    <source>
        <dbReference type="Proteomes" id="UP000887574"/>
    </source>
</evidence>
<dbReference type="WBParaSite" id="jg8715">
    <property type="protein sequence ID" value="jg8715"/>
    <property type="gene ID" value="jg8715"/>
</dbReference>
<feature type="region of interest" description="Disordered" evidence="1">
    <location>
        <begin position="17"/>
        <end position="48"/>
    </location>
</feature>
<evidence type="ECO:0000313" key="3">
    <source>
        <dbReference type="WBParaSite" id="jg8715"/>
    </source>
</evidence>
<keyword evidence="2" id="KW-1185">Reference proteome</keyword>